<evidence type="ECO:0000256" key="2">
    <source>
        <dbReference type="SAM" id="Phobius"/>
    </source>
</evidence>
<protein>
    <submittedName>
        <fullName evidence="4">Membrane-associated protein-like</fullName>
    </submittedName>
</protein>
<evidence type="ECO:0000259" key="3">
    <source>
        <dbReference type="Pfam" id="PF04195"/>
    </source>
</evidence>
<comment type="caution">
    <text evidence="4">The sequence shown here is derived from an EMBL/GenBank/DDBJ whole genome shotgun (WGS) entry which is preliminary data.</text>
</comment>
<gene>
    <name evidence="4" type="ORF">C2845_PM13G05360</name>
</gene>
<feature type="transmembrane region" description="Helical" evidence="2">
    <location>
        <begin position="12"/>
        <end position="35"/>
    </location>
</feature>
<feature type="compositionally biased region" description="Pro residues" evidence="1">
    <location>
        <begin position="344"/>
        <end position="355"/>
    </location>
</feature>
<dbReference type="Proteomes" id="UP000275267">
    <property type="component" value="Unassembled WGS sequence"/>
</dbReference>
<feature type="domain" description="Transposase (putative) gypsy type" evidence="3">
    <location>
        <begin position="13"/>
        <end position="81"/>
    </location>
</feature>
<dbReference type="PANTHER" id="PTHR33026:SF6">
    <property type="entry name" value="AMINOTRANSFERASE-LIKE PLANT MOBILE DOMAIN-CONTAINING PROTEIN"/>
    <property type="match status" value="1"/>
</dbReference>
<feature type="transmembrane region" description="Helical" evidence="2">
    <location>
        <begin position="55"/>
        <end position="77"/>
    </location>
</feature>
<dbReference type="Pfam" id="PF04195">
    <property type="entry name" value="Transposase_28"/>
    <property type="match status" value="1"/>
</dbReference>
<evidence type="ECO:0000256" key="1">
    <source>
        <dbReference type="SAM" id="MobiDB-lite"/>
    </source>
</evidence>
<keyword evidence="2" id="KW-1133">Transmembrane helix</keyword>
<dbReference type="InterPro" id="IPR007321">
    <property type="entry name" value="Transposase_28"/>
</dbReference>
<accession>A0A3L6REY3</accession>
<evidence type="ECO:0000313" key="4">
    <source>
        <dbReference type="EMBL" id="RLN03139.1"/>
    </source>
</evidence>
<dbReference type="EMBL" id="PQIB02000008">
    <property type="protein sequence ID" value="RLN03139.1"/>
    <property type="molecule type" value="Genomic_DNA"/>
</dbReference>
<organism evidence="4 5">
    <name type="scientific">Panicum miliaceum</name>
    <name type="common">Proso millet</name>
    <name type="synonym">Broomcorn millet</name>
    <dbReference type="NCBI Taxonomy" id="4540"/>
    <lineage>
        <taxon>Eukaryota</taxon>
        <taxon>Viridiplantae</taxon>
        <taxon>Streptophyta</taxon>
        <taxon>Embryophyta</taxon>
        <taxon>Tracheophyta</taxon>
        <taxon>Spermatophyta</taxon>
        <taxon>Magnoliopsida</taxon>
        <taxon>Liliopsida</taxon>
        <taxon>Poales</taxon>
        <taxon>Poaceae</taxon>
        <taxon>PACMAD clade</taxon>
        <taxon>Panicoideae</taxon>
        <taxon>Panicodae</taxon>
        <taxon>Paniceae</taxon>
        <taxon>Panicinae</taxon>
        <taxon>Panicum</taxon>
        <taxon>Panicum sect. Panicum</taxon>
    </lineage>
</organism>
<keyword evidence="5" id="KW-1185">Reference proteome</keyword>
<evidence type="ECO:0000313" key="5">
    <source>
        <dbReference type="Proteomes" id="UP000275267"/>
    </source>
</evidence>
<sequence>MAYPVLRGAREVVVFLPLHILGLIPPVSSFFISVLEEYAVHLVHLSPNSVMTLAIFAHACEMFIGVLPSVELFRYLFSLCRSSSASPGPEAAALHRMVGGCFFRMCPEHREGFINFSVKEKWENWERQWLYVEVPQDSPFPRLPDGPPVHDPRWNERPALDKRWDPVMDRLALLRQAGLSWVMVVFDFLQHHLAPLQACRNLAWSYVGEGDDARIARGAESDLDAIRLCHLMRLATDEGNLSAARLPGAVRPLCEGEGQPAVLTKMPIVDVRGLVLATDAVGAADSDVFSPARSGDRADVGGVTTPGVIGPSGRPAAEHHLGDASGCGGKHCQSFSPATDLLPLLPPSSRMPPLPLTGDYGPG</sequence>
<reference evidence="5" key="1">
    <citation type="journal article" date="2019" name="Nat. Commun.">
        <title>The genome of broomcorn millet.</title>
        <authorList>
            <person name="Zou C."/>
            <person name="Miki D."/>
            <person name="Li D."/>
            <person name="Tang Q."/>
            <person name="Xiao L."/>
            <person name="Rajput S."/>
            <person name="Deng P."/>
            <person name="Jia W."/>
            <person name="Huang R."/>
            <person name="Zhang M."/>
            <person name="Sun Y."/>
            <person name="Hu J."/>
            <person name="Fu X."/>
            <person name="Schnable P.S."/>
            <person name="Li F."/>
            <person name="Zhang H."/>
            <person name="Feng B."/>
            <person name="Zhu X."/>
            <person name="Liu R."/>
            <person name="Schnable J.C."/>
            <person name="Zhu J.-K."/>
            <person name="Zhang H."/>
        </authorList>
    </citation>
    <scope>NUCLEOTIDE SEQUENCE [LARGE SCALE GENOMIC DNA]</scope>
</reference>
<dbReference type="PANTHER" id="PTHR33026">
    <property type="entry name" value="OS06G0360600 PROTEIN"/>
    <property type="match status" value="1"/>
</dbReference>
<proteinExistence type="predicted"/>
<dbReference type="AlphaFoldDB" id="A0A3L6REY3"/>
<keyword evidence="2" id="KW-0812">Transmembrane</keyword>
<name>A0A3L6REY3_PANMI</name>
<dbReference type="OrthoDB" id="618480at2759"/>
<keyword evidence="2" id="KW-0472">Membrane</keyword>
<feature type="region of interest" description="Disordered" evidence="1">
    <location>
        <begin position="343"/>
        <end position="363"/>
    </location>
</feature>